<accession>A0A9Q0E0C4</accession>
<reference evidence="2" key="1">
    <citation type="submission" date="2022-07" db="EMBL/GenBank/DDBJ databases">
        <title>Chromosome-level genome of Muraenolepis orangiensis.</title>
        <authorList>
            <person name="Kim J."/>
        </authorList>
    </citation>
    <scope>NUCLEOTIDE SEQUENCE</scope>
    <source>
        <strain evidence="2">KU_S4_2022</strain>
        <tissue evidence="2">Muscle</tissue>
    </source>
</reference>
<sequence length="87" mass="9736">MMQRWWPPGTVCAKSPSASERRTSWATRRRPPWITSFDTSTCIFEALKNLGMALGHLHAHPLLQPQRALHGGHLILHPGPPQPLQGN</sequence>
<protein>
    <submittedName>
        <fullName evidence="2">Uncharacterized protein</fullName>
    </submittedName>
</protein>
<evidence type="ECO:0000256" key="1">
    <source>
        <dbReference type="SAM" id="MobiDB-lite"/>
    </source>
</evidence>
<evidence type="ECO:0000313" key="2">
    <source>
        <dbReference type="EMBL" id="KAJ3598804.1"/>
    </source>
</evidence>
<evidence type="ECO:0000313" key="3">
    <source>
        <dbReference type="Proteomes" id="UP001148018"/>
    </source>
</evidence>
<gene>
    <name evidence="2" type="ORF">NHX12_032768</name>
</gene>
<name>A0A9Q0E0C4_9TELE</name>
<proteinExistence type="predicted"/>
<keyword evidence="3" id="KW-1185">Reference proteome</keyword>
<dbReference type="Proteomes" id="UP001148018">
    <property type="component" value="Unassembled WGS sequence"/>
</dbReference>
<feature type="region of interest" description="Disordered" evidence="1">
    <location>
        <begin position="1"/>
        <end position="26"/>
    </location>
</feature>
<organism evidence="2 3">
    <name type="scientific">Muraenolepis orangiensis</name>
    <name type="common">Patagonian moray cod</name>
    <dbReference type="NCBI Taxonomy" id="630683"/>
    <lineage>
        <taxon>Eukaryota</taxon>
        <taxon>Metazoa</taxon>
        <taxon>Chordata</taxon>
        <taxon>Craniata</taxon>
        <taxon>Vertebrata</taxon>
        <taxon>Euteleostomi</taxon>
        <taxon>Actinopterygii</taxon>
        <taxon>Neopterygii</taxon>
        <taxon>Teleostei</taxon>
        <taxon>Neoteleostei</taxon>
        <taxon>Acanthomorphata</taxon>
        <taxon>Zeiogadaria</taxon>
        <taxon>Gadariae</taxon>
        <taxon>Gadiformes</taxon>
        <taxon>Muraenolepidoidei</taxon>
        <taxon>Muraenolepididae</taxon>
        <taxon>Muraenolepis</taxon>
    </lineage>
</organism>
<dbReference type="AlphaFoldDB" id="A0A9Q0E0C4"/>
<comment type="caution">
    <text evidence="2">The sequence shown here is derived from an EMBL/GenBank/DDBJ whole genome shotgun (WGS) entry which is preliminary data.</text>
</comment>
<dbReference type="EMBL" id="JANIIK010000048">
    <property type="protein sequence ID" value="KAJ3598804.1"/>
    <property type="molecule type" value="Genomic_DNA"/>
</dbReference>